<dbReference type="EMBL" id="KZ107861">
    <property type="protein sequence ID" value="OSS43850.1"/>
    <property type="molecule type" value="Genomic_DNA"/>
</dbReference>
<evidence type="ECO:0000313" key="2">
    <source>
        <dbReference type="Proteomes" id="UP000193240"/>
    </source>
</evidence>
<dbReference type="Proteomes" id="UP000193240">
    <property type="component" value="Unassembled WGS sequence"/>
</dbReference>
<sequence length="269" mass="31302">MPGLDEVSYSETVAVSAISGFYEFLTKMYMDKEAVEWPPEGGWPAMTKNAFGSMEKSERVISLLRQLPYMTHTSDGLQRPQGLPESPFFNWKVSVKDDKPLNPGSVFGIKILTECFMCDITTPDLVGLLEGGKDENYVILLDTKYGVAYWPECPDEIQEETDLEQVQDDYEAWESEKEADWRSTTPVWTIPDFFALLRDQFEQLRFIPVNSRQVINTWDEYSDDGGMQKMLQEIYREHRWPDLENYRKEECIEAVKEALAEQYPDFELY</sequence>
<evidence type="ECO:0000313" key="1">
    <source>
        <dbReference type="EMBL" id="OSS43850.1"/>
    </source>
</evidence>
<name>A0A1Y2LJD6_EPING</name>
<keyword evidence="2" id="KW-1185">Reference proteome</keyword>
<dbReference type="OMA" id="PENEVEW"/>
<dbReference type="InParanoid" id="A0A1Y2LJD6"/>
<reference evidence="1 2" key="1">
    <citation type="journal article" date="2017" name="Genome Announc.">
        <title>Genome sequence of the saprophytic ascomycete Epicoccum nigrum ICMP 19927 strain isolated from New Zealand.</title>
        <authorList>
            <person name="Fokin M."/>
            <person name="Fleetwood D."/>
            <person name="Weir B.S."/>
            <person name="Villas-Boas S.G."/>
        </authorList>
    </citation>
    <scope>NUCLEOTIDE SEQUENCE [LARGE SCALE GENOMIC DNA]</scope>
    <source>
        <strain evidence="1 2">ICMP 19927</strain>
    </source>
</reference>
<proteinExistence type="predicted"/>
<dbReference type="STRING" id="105696.A0A1Y2LJD6"/>
<organism evidence="1 2">
    <name type="scientific">Epicoccum nigrum</name>
    <name type="common">Soil fungus</name>
    <name type="synonym">Epicoccum purpurascens</name>
    <dbReference type="NCBI Taxonomy" id="105696"/>
    <lineage>
        <taxon>Eukaryota</taxon>
        <taxon>Fungi</taxon>
        <taxon>Dikarya</taxon>
        <taxon>Ascomycota</taxon>
        <taxon>Pezizomycotina</taxon>
        <taxon>Dothideomycetes</taxon>
        <taxon>Pleosporomycetidae</taxon>
        <taxon>Pleosporales</taxon>
        <taxon>Pleosporineae</taxon>
        <taxon>Didymellaceae</taxon>
        <taxon>Epicoccum</taxon>
    </lineage>
</organism>
<dbReference type="AlphaFoldDB" id="A0A1Y2LJD6"/>
<gene>
    <name evidence="1" type="ORF">B5807_11696</name>
</gene>
<accession>A0A1Y2LJD6</accession>
<protein>
    <submittedName>
        <fullName evidence="1">Uncharacterized protein</fullName>
    </submittedName>
</protein>